<dbReference type="GO" id="GO:0004890">
    <property type="term" value="F:GABA-A receptor activity"/>
    <property type="evidence" value="ECO:0007669"/>
    <property type="project" value="InterPro"/>
</dbReference>
<evidence type="ECO:0000256" key="11">
    <source>
        <dbReference type="ARBA" id="ARBA00023170"/>
    </source>
</evidence>
<evidence type="ECO:0000256" key="9">
    <source>
        <dbReference type="ARBA" id="ARBA00023136"/>
    </source>
</evidence>
<dbReference type="FunFam" id="2.70.170.10:FF:000021">
    <property type="entry name" value="Gamma-aminobutyric acid receptor isoform 3b"/>
    <property type="match status" value="1"/>
</dbReference>
<keyword evidence="6 20" id="KW-1133">Transmembrane helix</keyword>
<gene>
    <name evidence="23" type="primary">Gabrb3</name>
    <name evidence="23" type="ORF">AWC38_SpisGene2314</name>
</gene>
<dbReference type="Pfam" id="PF02931">
    <property type="entry name" value="Neur_chan_LBD"/>
    <property type="match status" value="1"/>
</dbReference>
<protein>
    <recommendedName>
        <fullName evidence="19">Gamma-aminobutyric acid receptor subunit beta</fullName>
    </recommendedName>
</protein>
<evidence type="ECO:0000259" key="22">
    <source>
        <dbReference type="Pfam" id="PF02932"/>
    </source>
</evidence>
<keyword evidence="14" id="KW-0868">Chloride</keyword>
<name>A0A2B4SWN7_STYPI</name>
<reference evidence="24" key="1">
    <citation type="journal article" date="2017" name="bioRxiv">
        <title>Comparative analysis of the genomes of Stylophora pistillata and Acropora digitifera provides evidence for extensive differences between species of corals.</title>
        <authorList>
            <person name="Voolstra C.R."/>
            <person name="Li Y."/>
            <person name="Liew Y.J."/>
            <person name="Baumgarten S."/>
            <person name="Zoccola D."/>
            <person name="Flot J.-F."/>
            <person name="Tambutte S."/>
            <person name="Allemand D."/>
            <person name="Aranda M."/>
        </authorList>
    </citation>
    <scope>NUCLEOTIDE SEQUENCE [LARGE SCALE GENOMIC DNA]</scope>
</reference>
<keyword evidence="9 20" id="KW-0472">Membrane</keyword>
<dbReference type="GO" id="GO:0005254">
    <property type="term" value="F:chloride channel activity"/>
    <property type="evidence" value="ECO:0007669"/>
    <property type="project" value="UniProtKB-KW"/>
</dbReference>
<feature type="domain" description="Neurotransmitter-gated ion-channel ligand-binding" evidence="21">
    <location>
        <begin position="71"/>
        <end position="275"/>
    </location>
</feature>
<keyword evidence="11 23" id="KW-0675">Receptor</keyword>
<comment type="subcellular location">
    <subcellularLocation>
        <location evidence="18">Postsynaptic cell membrane</location>
        <topology evidence="18">Multi-pass membrane protein</topology>
    </subcellularLocation>
</comment>
<evidence type="ECO:0000259" key="21">
    <source>
        <dbReference type="Pfam" id="PF02931"/>
    </source>
</evidence>
<keyword evidence="8 20" id="KW-0406">Ion transport</keyword>
<evidence type="ECO:0000256" key="19">
    <source>
        <dbReference type="ARBA" id="ARBA00071250"/>
    </source>
</evidence>
<dbReference type="InterPro" id="IPR036734">
    <property type="entry name" value="Neur_chan_lig-bd_sf"/>
</dbReference>
<dbReference type="STRING" id="50429.A0A2B4SWN7"/>
<dbReference type="PRINTS" id="PR00252">
    <property type="entry name" value="NRIONCHANNEL"/>
</dbReference>
<organism evidence="23 24">
    <name type="scientific">Stylophora pistillata</name>
    <name type="common">Smooth cauliflower coral</name>
    <dbReference type="NCBI Taxonomy" id="50429"/>
    <lineage>
        <taxon>Eukaryota</taxon>
        <taxon>Metazoa</taxon>
        <taxon>Cnidaria</taxon>
        <taxon>Anthozoa</taxon>
        <taxon>Hexacorallia</taxon>
        <taxon>Scleractinia</taxon>
        <taxon>Astrocoeniina</taxon>
        <taxon>Pocilloporidae</taxon>
        <taxon>Stylophora</taxon>
    </lineage>
</organism>
<evidence type="ECO:0000256" key="5">
    <source>
        <dbReference type="ARBA" id="ARBA00022729"/>
    </source>
</evidence>
<dbReference type="GO" id="GO:0005230">
    <property type="term" value="F:extracellular ligand-gated monoatomic ion channel activity"/>
    <property type="evidence" value="ECO:0007669"/>
    <property type="project" value="InterPro"/>
</dbReference>
<dbReference type="InterPro" id="IPR006029">
    <property type="entry name" value="Neurotrans-gated_channel_TM"/>
</dbReference>
<evidence type="ECO:0000256" key="20">
    <source>
        <dbReference type="RuleBase" id="RU000687"/>
    </source>
</evidence>
<feature type="domain" description="Neurotransmitter-gated ion-channel transmembrane" evidence="22">
    <location>
        <begin position="283"/>
        <end position="380"/>
    </location>
</feature>
<dbReference type="Pfam" id="PF02932">
    <property type="entry name" value="Neur_chan_memb"/>
    <property type="match status" value="1"/>
</dbReference>
<keyword evidence="12" id="KW-0869">Chloride channel</keyword>
<evidence type="ECO:0000256" key="17">
    <source>
        <dbReference type="ARBA" id="ARBA00023303"/>
    </source>
</evidence>
<keyword evidence="15" id="KW-0628">Postsynaptic cell membrane</keyword>
<evidence type="ECO:0000256" key="10">
    <source>
        <dbReference type="ARBA" id="ARBA00023157"/>
    </source>
</evidence>
<sequence length="456" mass="52816">MVAEVTTWFTASPFQTDQHRPQIGCSASSSMSAQISWLAFSFIFFMFDPATLADQNDKDHDLETKRTANATKTLDLLFKSYDKRLRPKFGGRPVTVYVDLYIVDIGEISVTSMDYRMTMYFRQTWQDPRLRFSGTSQIVAQGDILNNIWIPDTYFKDEKRSNFHEITKKNYVLTFWPNGTVFFSIRISVTGVCPMKLHKYPMDCQKCQLNIMSYSYSKVDAIYIWKRGHEHSVEQATDISLPQMDLVRIKGSETTDVYSTGNYSRLSLTFTFKRRLSLFITETYLPSILIVALSWISFWINYKAAPARVALCITTVLTMITLTAAVQNSLPRVTYTKYSDWILILCLVYVFGALVEFAVINFHDSLETRKRDKLNRKLKKVDLEIGSDTGDGEPSDLKTRYLQRQLSSLREKIKSFTEQDVNVERIDSRSRILFPLTFLIINVAFWIYFVIDSARE</sequence>
<dbReference type="InterPro" id="IPR006201">
    <property type="entry name" value="Neur_channel"/>
</dbReference>
<evidence type="ECO:0000256" key="6">
    <source>
        <dbReference type="ARBA" id="ARBA00022989"/>
    </source>
</evidence>
<dbReference type="EMBL" id="LSMT01000018">
    <property type="protein sequence ID" value="PFX32847.1"/>
    <property type="molecule type" value="Genomic_DNA"/>
</dbReference>
<dbReference type="InterPro" id="IPR038050">
    <property type="entry name" value="Neuro_actylchol_rec"/>
</dbReference>
<evidence type="ECO:0000256" key="7">
    <source>
        <dbReference type="ARBA" id="ARBA00023018"/>
    </source>
</evidence>
<dbReference type="Gene3D" id="1.20.58.390">
    <property type="entry name" value="Neurotransmitter-gated ion-channel transmembrane domain"/>
    <property type="match status" value="1"/>
</dbReference>
<accession>A0A2B4SWN7</accession>
<keyword evidence="3" id="KW-1003">Cell membrane</keyword>
<feature type="transmembrane region" description="Helical" evidence="20">
    <location>
        <begin position="284"/>
        <end position="302"/>
    </location>
</feature>
<keyword evidence="4 20" id="KW-0812">Transmembrane</keyword>
<dbReference type="InterPro" id="IPR006202">
    <property type="entry name" value="Neur_chan_lig-bd"/>
</dbReference>
<dbReference type="GO" id="GO:0034707">
    <property type="term" value="C:chloride channel complex"/>
    <property type="evidence" value="ECO:0007669"/>
    <property type="project" value="UniProtKB-KW"/>
</dbReference>
<keyword evidence="13" id="KW-0325">Glycoprotein</keyword>
<evidence type="ECO:0000256" key="15">
    <source>
        <dbReference type="ARBA" id="ARBA00023257"/>
    </source>
</evidence>
<dbReference type="AlphaFoldDB" id="A0A2B4SWN7"/>
<keyword evidence="5" id="KW-0732">Signal</keyword>
<dbReference type="PRINTS" id="PR00253">
    <property type="entry name" value="GABAARECEPTR"/>
</dbReference>
<feature type="transmembrane region" description="Helical" evidence="20">
    <location>
        <begin position="432"/>
        <end position="451"/>
    </location>
</feature>
<evidence type="ECO:0000256" key="13">
    <source>
        <dbReference type="ARBA" id="ARBA00023180"/>
    </source>
</evidence>
<proteinExistence type="inferred from homology"/>
<keyword evidence="10" id="KW-1015">Disulfide bond</keyword>
<dbReference type="GO" id="GO:0007214">
    <property type="term" value="P:gamma-aminobutyric acid signaling pathway"/>
    <property type="evidence" value="ECO:0007669"/>
    <property type="project" value="InterPro"/>
</dbReference>
<evidence type="ECO:0000313" key="23">
    <source>
        <dbReference type="EMBL" id="PFX32847.1"/>
    </source>
</evidence>
<evidence type="ECO:0000313" key="24">
    <source>
        <dbReference type="Proteomes" id="UP000225706"/>
    </source>
</evidence>
<dbReference type="PANTHER" id="PTHR18945">
    <property type="entry name" value="NEUROTRANSMITTER GATED ION CHANNEL"/>
    <property type="match status" value="1"/>
</dbReference>
<dbReference type="Proteomes" id="UP000225706">
    <property type="component" value="Unassembled WGS sequence"/>
</dbReference>
<dbReference type="CDD" id="cd18990">
    <property type="entry name" value="LGIC_ECD_GABAAR"/>
    <property type="match status" value="1"/>
</dbReference>
<evidence type="ECO:0000256" key="2">
    <source>
        <dbReference type="ARBA" id="ARBA00022448"/>
    </source>
</evidence>
<dbReference type="Gene3D" id="2.70.170.10">
    <property type="entry name" value="Neurotransmitter-gated ion-channel ligand-binding domain"/>
    <property type="match status" value="1"/>
</dbReference>
<dbReference type="PRINTS" id="PR01620">
    <property type="entry name" value="GABAARGAMMA"/>
</dbReference>
<dbReference type="InterPro" id="IPR006028">
    <property type="entry name" value="GABAA/Glycine_rcpt"/>
</dbReference>
<evidence type="ECO:0000256" key="8">
    <source>
        <dbReference type="ARBA" id="ARBA00023065"/>
    </source>
</evidence>
<dbReference type="InterPro" id="IPR005437">
    <property type="entry name" value="GABRG-1/4"/>
</dbReference>
<dbReference type="SUPFAM" id="SSF90112">
    <property type="entry name" value="Neurotransmitter-gated ion-channel transmembrane pore"/>
    <property type="match status" value="1"/>
</dbReference>
<dbReference type="InterPro" id="IPR036719">
    <property type="entry name" value="Neuro-gated_channel_TM_sf"/>
</dbReference>
<comment type="similarity">
    <text evidence="1">Belongs to the ligand-gated ion channel (TC 1.A.9) family. Gamma-aminobutyric acid receptor (TC 1.A.9.5) subfamily.</text>
</comment>
<keyword evidence="16" id="KW-1071">Ligand-gated ion channel</keyword>
<feature type="transmembrane region" description="Helical" evidence="20">
    <location>
        <begin position="309"/>
        <end position="329"/>
    </location>
</feature>
<feature type="transmembrane region" description="Helical" evidence="20">
    <location>
        <begin position="341"/>
        <end position="362"/>
    </location>
</feature>
<dbReference type="PROSITE" id="PS00236">
    <property type="entry name" value="NEUROTR_ION_CHANNEL"/>
    <property type="match status" value="1"/>
</dbReference>
<keyword evidence="24" id="KW-1185">Reference proteome</keyword>
<evidence type="ECO:0000256" key="3">
    <source>
        <dbReference type="ARBA" id="ARBA00022475"/>
    </source>
</evidence>
<dbReference type="CDD" id="cd19049">
    <property type="entry name" value="LGIC_TM_anion"/>
    <property type="match status" value="1"/>
</dbReference>
<evidence type="ECO:0000256" key="18">
    <source>
        <dbReference type="ARBA" id="ARBA00034104"/>
    </source>
</evidence>
<keyword evidence="2 20" id="KW-0813">Transport</keyword>
<evidence type="ECO:0000256" key="12">
    <source>
        <dbReference type="ARBA" id="ARBA00023173"/>
    </source>
</evidence>
<dbReference type="OrthoDB" id="8890589at2759"/>
<dbReference type="GO" id="GO:0045211">
    <property type="term" value="C:postsynaptic membrane"/>
    <property type="evidence" value="ECO:0007669"/>
    <property type="project" value="UniProtKB-SubCell"/>
</dbReference>
<comment type="caution">
    <text evidence="23">The sequence shown here is derived from an EMBL/GenBank/DDBJ whole genome shotgun (WGS) entry which is preliminary data.</text>
</comment>
<dbReference type="NCBIfam" id="TIGR00860">
    <property type="entry name" value="LIC"/>
    <property type="match status" value="1"/>
</dbReference>
<keyword evidence="17 20" id="KW-0407">Ion channel</keyword>
<evidence type="ECO:0000256" key="1">
    <source>
        <dbReference type="ARBA" id="ARBA00010180"/>
    </source>
</evidence>
<evidence type="ECO:0000256" key="16">
    <source>
        <dbReference type="ARBA" id="ARBA00023286"/>
    </source>
</evidence>
<evidence type="ECO:0000256" key="14">
    <source>
        <dbReference type="ARBA" id="ARBA00023214"/>
    </source>
</evidence>
<dbReference type="InterPro" id="IPR018000">
    <property type="entry name" value="Neurotransmitter_ion_chnl_CS"/>
</dbReference>
<dbReference type="SUPFAM" id="SSF63712">
    <property type="entry name" value="Nicotinic receptor ligand binding domain-like"/>
    <property type="match status" value="1"/>
</dbReference>
<evidence type="ECO:0000256" key="4">
    <source>
        <dbReference type="ARBA" id="ARBA00022692"/>
    </source>
</evidence>
<keyword evidence="7" id="KW-0770">Synapse</keyword>